<evidence type="ECO:0000256" key="2">
    <source>
        <dbReference type="ARBA" id="ARBA00012796"/>
    </source>
</evidence>
<evidence type="ECO:0000256" key="7">
    <source>
        <dbReference type="ARBA" id="ARBA00022694"/>
    </source>
</evidence>
<feature type="region of interest" description="Disordered" evidence="10">
    <location>
        <begin position="470"/>
        <end position="494"/>
    </location>
</feature>
<feature type="compositionally biased region" description="Basic and acidic residues" evidence="10">
    <location>
        <begin position="345"/>
        <end position="370"/>
    </location>
</feature>
<dbReference type="STRING" id="2282107.A0A286UC23"/>
<dbReference type="GO" id="GO:0160107">
    <property type="term" value="F:tRNA (adenine(58)-N1)-methyltransferase activity"/>
    <property type="evidence" value="ECO:0007669"/>
    <property type="project" value="UniProtKB-EC"/>
</dbReference>
<dbReference type="PROSITE" id="PS51620">
    <property type="entry name" value="SAM_TRM61"/>
    <property type="match status" value="1"/>
</dbReference>
<evidence type="ECO:0000259" key="11">
    <source>
        <dbReference type="Pfam" id="PF08704"/>
    </source>
</evidence>
<evidence type="ECO:0000256" key="9">
    <source>
        <dbReference type="ARBA" id="ARBA00033309"/>
    </source>
</evidence>
<sequence>MWSTARNIAAGDLVIIWQTREAVQPLVITPGKEFNGKFGTYRHSDLVGIPFGSKVGSRVGRGFIHILRPTPELWTLALPHRTQILYVADIAFIVSNLNIRPGSQVIEAGTGSGSFSHSVARTIGRSGHLYSYEFHETRANKAREEFRSHGISDIITLTHRNVCKDGFTVENQVDAVFLDLPAPWDAVQHAKKALRKDQLTRICCFSPCMEQVLRTVNALNEAGFTDIKMYETLLRPFEAHNDPVLPSIDEIGNKLKNQEARREVKRLKQIAASDARKGKILGKKRKRDELELESQSGNDRSGKEGPEQGLREGEGAANVTVSIGVVDEKEGGEEEEEEGEELIELETKRVRTDRVGEKQEQEREPEREQSVQEAAATASTLSDPDPQAERGSGVRPMKFEESREHVFTEAALTDDLTPLDNSDEAPESPQRMVFSRVINEVRGHTSYLTFAVLLPTLLPPKNPDLFVVDEEKSAKNPEKTSFECLDTEMRQAEE</sequence>
<dbReference type="Gene3D" id="3.10.330.20">
    <property type="match status" value="1"/>
</dbReference>
<dbReference type="Pfam" id="PF08704">
    <property type="entry name" value="GCD14"/>
    <property type="match status" value="1"/>
</dbReference>
<organism evidence="12 13">
    <name type="scientific">Pyrrhoderma noxium</name>
    <dbReference type="NCBI Taxonomy" id="2282107"/>
    <lineage>
        <taxon>Eukaryota</taxon>
        <taxon>Fungi</taxon>
        <taxon>Dikarya</taxon>
        <taxon>Basidiomycota</taxon>
        <taxon>Agaricomycotina</taxon>
        <taxon>Agaricomycetes</taxon>
        <taxon>Hymenochaetales</taxon>
        <taxon>Hymenochaetaceae</taxon>
        <taxon>Pyrrhoderma</taxon>
    </lineage>
</organism>
<keyword evidence="5" id="KW-0808">Transferase</keyword>
<protein>
    <recommendedName>
        <fullName evidence="3">tRNA (adenine(58)-N(1))-methyltransferase catalytic subunit TRM61</fullName>
        <ecNumber evidence="2">2.1.1.220</ecNumber>
    </recommendedName>
    <alternativeName>
        <fullName evidence="9">tRNA(m1A58)-methyltransferase subunit TRM61</fullName>
    </alternativeName>
</protein>
<name>A0A286UC23_9AGAM</name>
<feature type="compositionally biased region" description="Basic and acidic residues" evidence="10">
    <location>
        <begin position="300"/>
        <end position="314"/>
    </location>
</feature>
<evidence type="ECO:0000313" key="12">
    <source>
        <dbReference type="EMBL" id="PAV17152.1"/>
    </source>
</evidence>
<evidence type="ECO:0000256" key="6">
    <source>
        <dbReference type="ARBA" id="ARBA00022691"/>
    </source>
</evidence>
<keyword evidence="13" id="KW-1185">Reference proteome</keyword>
<dbReference type="FunFam" id="3.40.50.150:FF:000247">
    <property type="entry name" value="tRNA (adenine(58)-N(1))-methyltransferase catalytic subunit TRM61"/>
    <property type="match status" value="1"/>
</dbReference>
<evidence type="ECO:0000313" key="13">
    <source>
        <dbReference type="Proteomes" id="UP000217199"/>
    </source>
</evidence>
<dbReference type="InterPro" id="IPR014816">
    <property type="entry name" value="tRNA_MeTrfase_Gcd14"/>
</dbReference>
<dbReference type="GO" id="GO:0005634">
    <property type="term" value="C:nucleus"/>
    <property type="evidence" value="ECO:0007669"/>
    <property type="project" value="UniProtKB-SubCell"/>
</dbReference>
<proteinExistence type="predicted"/>
<reference evidence="12 13" key="1">
    <citation type="journal article" date="2017" name="Mol. Ecol.">
        <title>Comparative and population genomic landscape of Phellinus noxius: A hypervariable fungus causing root rot in trees.</title>
        <authorList>
            <person name="Chung C.L."/>
            <person name="Lee T.J."/>
            <person name="Akiba M."/>
            <person name="Lee H.H."/>
            <person name="Kuo T.H."/>
            <person name="Liu D."/>
            <person name="Ke H.M."/>
            <person name="Yokoi T."/>
            <person name="Roa M.B."/>
            <person name="Lu M.J."/>
            <person name="Chang Y.Y."/>
            <person name="Ann P.J."/>
            <person name="Tsai J.N."/>
            <person name="Chen C.Y."/>
            <person name="Tzean S.S."/>
            <person name="Ota Y."/>
            <person name="Hattori T."/>
            <person name="Sahashi N."/>
            <person name="Liou R.F."/>
            <person name="Kikuchi T."/>
            <person name="Tsai I.J."/>
        </authorList>
    </citation>
    <scope>NUCLEOTIDE SEQUENCE [LARGE SCALE GENOMIC DNA]</scope>
    <source>
        <strain evidence="12 13">FFPRI411160</strain>
    </source>
</reference>
<evidence type="ECO:0000256" key="10">
    <source>
        <dbReference type="SAM" id="MobiDB-lite"/>
    </source>
</evidence>
<keyword evidence="8" id="KW-0539">Nucleus</keyword>
<keyword evidence="7" id="KW-0819">tRNA processing</keyword>
<feature type="region of interest" description="Disordered" evidence="10">
    <location>
        <begin position="278"/>
        <end position="429"/>
    </location>
</feature>
<dbReference type="AlphaFoldDB" id="A0A286UC23"/>
<dbReference type="EMBL" id="NBII01000007">
    <property type="protein sequence ID" value="PAV17152.1"/>
    <property type="molecule type" value="Genomic_DNA"/>
</dbReference>
<dbReference type="Gene3D" id="3.40.50.150">
    <property type="entry name" value="Vaccinia Virus protein VP39"/>
    <property type="match status" value="1"/>
</dbReference>
<evidence type="ECO:0000256" key="3">
    <source>
        <dbReference type="ARBA" id="ARBA00015963"/>
    </source>
</evidence>
<evidence type="ECO:0000256" key="1">
    <source>
        <dbReference type="ARBA" id="ARBA00004123"/>
    </source>
</evidence>
<feature type="compositionally biased region" description="Basic and acidic residues" evidence="10">
    <location>
        <begin position="397"/>
        <end position="407"/>
    </location>
</feature>
<dbReference type="InterPro" id="IPR029063">
    <property type="entry name" value="SAM-dependent_MTases_sf"/>
</dbReference>
<dbReference type="InterPro" id="IPR049470">
    <property type="entry name" value="TRM61_C"/>
</dbReference>
<dbReference type="OrthoDB" id="1925287at2759"/>
<dbReference type="SUPFAM" id="SSF53335">
    <property type="entry name" value="S-adenosyl-L-methionine-dependent methyltransferases"/>
    <property type="match status" value="1"/>
</dbReference>
<feature type="domain" description="tRNA (adenine(58)-N(1))-methyltransferase catalytic subunit TRM61 C-terminal" evidence="11">
    <location>
        <begin position="62"/>
        <end position="277"/>
    </location>
</feature>
<dbReference type="EC" id="2.1.1.220" evidence="2"/>
<dbReference type="PANTHER" id="PTHR12133:SF2">
    <property type="entry name" value="TRNA (ADENINE(58)-N(1))-METHYLTRANSFERASE CATALYTIC SUBUNIT TRMT61A"/>
    <property type="match status" value="1"/>
</dbReference>
<accession>A0A286UC23</accession>
<keyword evidence="6" id="KW-0949">S-adenosyl-L-methionine</keyword>
<evidence type="ECO:0000256" key="5">
    <source>
        <dbReference type="ARBA" id="ARBA00022679"/>
    </source>
</evidence>
<dbReference type="PANTHER" id="PTHR12133">
    <property type="entry name" value="TRNA (ADENINE(58)-N(1))-METHYLTRANSFERASE"/>
    <property type="match status" value="1"/>
</dbReference>
<comment type="caution">
    <text evidence="12">The sequence shown here is derived from an EMBL/GenBank/DDBJ whole genome shotgun (WGS) entry which is preliminary data.</text>
</comment>
<feature type="compositionally biased region" description="Acidic residues" evidence="10">
    <location>
        <begin position="330"/>
        <end position="344"/>
    </location>
</feature>
<dbReference type="GO" id="GO:0030488">
    <property type="term" value="P:tRNA methylation"/>
    <property type="evidence" value="ECO:0007669"/>
    <property type="project" value="InterPro"/>
</dbReference>
<dbReference type="GO" id="GO:0031515">
    <property type="term" value="C:tRNA (m1A) methyltransferase complex"/>
    <property type="evidence" value="ECO:0007669"/>
    <property type="project" value="InterPro"/>
</dbReference>
<dbReference type="InParanoid" id="A0A286UC23"/>
<dbReference type="Proteomes" id="UP000217199">
    <property type="component" value="Unassembled WGS sequence"/>
</dbReference>
<dbReference type="FunCoup" id="A0A286UC23">
    <property type="interactions" value="218"/>
</dbReference>
<comment type="subcellular location">
    <subcellularLocation>
        <location evidence="1">Nucleus</location>
    </subcellularLocation>
</comment>
<evidence type="ECO:0000256" key="4">
    <source>
        <dbReference type="ARBA" id="ARBA00022603"/>
    </source>
</evidence>
<evidence type="ECO:0000256" key="8">
    <source>
        <dbReference type="ARBA" id="ARBA00023242"/>
    </source>
</evidence>
<keyword evidence="4 12" id="KW-0489">Methyltransferase</keyword>
<gene>
    <name evidence="12" type="ORF">PNOK_0721600</name>
</gene>